<feature type="signal peptide" evidence="1">
    <location>
        <begin position="1"/>
        <end position="27"/>
    </location>
</feature>
<sequence>MSRLLRPVLAGTALGAAVLGLAVPAQAAPGWRITHRTAADYRELHDVTALNATTAWAVGSRQDSIMLVERWDGRAWREMPVPAALAPEKNAVLERVVATSAKDVWAIGAARKDGVDGLTIFGVHWDGTRWTGRTFAKNAWLNDVTTTGAPGEVWVSGGGAPCKAWSCKQWIQRFDGKTWRAVPVPNDGAYRLGARKGTGVWASADLTKHNTRESRQSLTRWTGKKWQAVAAPKFSVPKAYEAIFSDIHAVGPKDVWATVSFQNSAGGGYLNKSALVHWNGKKWKQYPVKAKRLVSLAHDGKKGFWMASSSGSDLFHIADAKVSAVAVPSWGGRDGDYGDLALIPGTRSLWAAGTLGRQGVIWKYGA</sequence>
<dbReference type="RefSeq" id="WP_153531695.1">
    <property type="nucleotide sequence ID" value="NZ_WEGH01000001.1"/>
</dbReference>
<gene>
    <name evidence="2" type="ORF">ACRB68_18630</name>
</gene>
<evidence type="ECO:0000313" key="3">
    <source>
        <dbReference type="Proteomes" id="UP000487268"/>
    </source>
</evidence>
<protein>
    <submittedName>
        <fullName evidence="2">Uncharacterized protein</fullName>
    </submittedName>
</protein>
<reference evidence="2 3" key="1">
    <citation type="submission" date="2019-10" db="EMBL/GenBank/DDBJ databases">
        <title>Actinomadura rubteroloni sp. nov. and Actinomadura macrotermitis sp. nov., isolated from the gut of fungus growing-termite Macrotermes natalensis.</title>
        <authorList>
            <person name="Benndorf R."/>
            <person name="Martin K."/>
            <person name="Kuefner M."/>
            <person name="De Beer W."/>
            <person name="Kaster A.-K."/>
            <person name="Vollmers J."/>
            <person name="Poulsen M."/>
            <person name="Beemelmanns C."/>
        </authorList>
    </citation>
    <scope>NUCLEOTIDE SEQUENCE [LARGE SCALE GENOMIC DNA]</scope>
    <source>
        <strain evidence="2 3">RB68</strain>
    </source>
</reference>
<organism evidence="2 3">
    <name type="scientific">Actinomadura macrotermitis</name>
    <dbReference type="NCBI Taxonomy" id="2585200"/>
    <lineage>
        <taxon>Bacteria</taxon>
        <taxon>Bacillati</taxon>
        <taxon>Actinomycetota</taxon>
        <taxon>Actinomycetes</taxon>
        <taxon>Streptosporangiales</taxon>
        <taxon>Thermomonosporaceae</taxon>
        <taxon>Actinomadura</taxon>
    </lineage>
</organism>
<keyword evidence="3" id="KW-1185">Reference proteome</keyword>
<accession>A0A7K0BRQ7</accession>
<dbReference type="Proteomes" id="UP000487268">
    <property type="component" value="Unassembled WGS sequence"/>
</dbReference>
<proteinExistence type="predicted"/>
<dbReference type="AlphaFoldDB" id="A0A7K0BRQ7"/>
<comment type="caution">
    <text evidence="2">The sequence shown here is derived from an EMBL/GenBank/DDBJ whole genome shotgun (WGS) entry which is preliminary data.</text>
</comment>
<evidence type="ECO:0000313" key="2">
    <source>
        <dbReference type="EMBL" id="MQY03817.1"/>
    </source>
</evidence>
<keyword evidence="1" id="KW-0732">Signal</keyword>
<name>A0A7K0BRQ7_9ACTN</name>
<dbReference type="OrthoDB" id="3515089at2"/>
<feature type="chain" id="PRO_5029497769" evidence="1">
    <location>
        <begin position="28"/>
        <end position="366"/>
    </location>
</feature>
<dbReference type="EMBL" id="WEGH01000001">
    <property type="protein sequence ID" value="MQY03817.1"/>
    <property type="molecule type" value="Genomic_DNA"/>
</dbReference>
<evidence type="ECO:0000256" key="1">
    <source>
        <dbReference type="SAM" id="SignalP"/>
    </source>
</evidence>